<dbReference type="EMBL" id="JAINUG010000085">
    <property type="protein sequence ID" value="KAJ8399181.1"/>
    <property type="molecule type" value="Genomic_DNA"/>
</dbReference>
<proteinExistence type="predicted"/>
<feature type="compositionally biased region" description="Basic and acidic residues" evidence="1">
    <location>
        <begin position="33"/>
        <end position="59"/>
    </location>
</feature>
<reference evidence="2" key="1">
    <citation type="journal article" date="2023" name="Science">
        <title>Genome structures resolve the early diversification of teleost fishes.</title>
        <authorList>
            <person name="Parey E."/>
            <person name="Louis A."/>
            <person name="Montfort J."/>
            <person name="Bouchez O."/>
            <person name="Roques C."/>
            <person name="Iampietro C."/>
            <person name="Lluch J."/>
            <person name="Castinel A."/>
            <person name="Donnadieu C."/>
            <person name="Desvignes T."/>
            <person name="Floi Bucao C."/>
            <person name="Jouanno E."/>
            <person name="Wen M."/>
            <person name="Mejri S."/>
            <person name="Dirks R."/>
            <person name="Jansen H."/>
            <person name="Henkel C."/>
            <person name="Chen W.J."/>
            <person name="Zahm M."/>
            <person name="Cabau C."/>
            <person name="Klopp C."/>
            <person name="Thompson A.W."/>
            <person name="Robinson-Rechavi M."/>
            <person name="Braasch I."/>
            <person name="Lecointre G."/>
            <person name="Bobe J."/>
            <person name="Postlethwait J.H."/>
            <person name="Berthelot C."/>
            <person name="Roest Crollius H."/>
            <person name="Guiguen Y."/>
        </authorList>
    </citation>
    <scope>NUCLEOTIDE SEQUENCE</scope>
    <source>
        <strain evidence="2">NC1722</strain>
    </source>
</reference>
<accession>A0AAD7SAT5</accession>
<evidence type="ECO:0000313" key="2">
    <source>
        <dbReference type="EMBL" id="KAJ8399181.1"/>
    </source>
</evidence>
<protein>
    <submittedName>
        <fullName evidence="2">Uncharacterized protein</fullName>
    </submittedName>
</protein>
<dbReference type="AlphaFoldDB" id="A0AAD7SAT5"/>
<dbReference type="Proteomes" id="UP001221898">
    <property type="component" value="Unassembled WGS sequence"/>
</dbReference>
<keyword evidence="3" id="KW-1185">Reference proteome</keyword>
<organism evidence="2 3">
    <name type="scientific">Aldrovandia affinis</name>
    <dbReference type="NCBI Taxonomy" id="143900"/>
    <lineage>
        <taxon>Eukaryota</taxon>
        <taxon>Metazoa</taxon>
        <taxon>Chordata</taxon>
        <taxon>Craniata</taxon>
        <taxon>Vertebrata</taxon>
        <taxon>Euteleostomi</taxon>
        <taxon>Actinopterygii</taxon>
        <taxon>Neopterygii</taxon>
        <taxon>Teleostei</taxon>
        <taxon>Notacanthiformes</taxon>
        <taxon>Halosauridae</taxon>
        <taxon>Aldrovandia</taxon>
    </lineage>
</organism>
<sequence length="81" mass="8906">MVEGDSSIRDCGMCVCSLPLVNCHYLLQGHKEETTAEGGERDQPGGVRHELPQQEDSGHQQRCGVGDAQTRTNHHDNHQSP</sequence>
<evidence type="ECO:0000256" key="1">
    <source>
        <dbReference type="SAM" id="MobiDB-lite"/>
    </source>
</evidence>
<name>A0AAD7SAT5_9TELE</name>
<gene>
    <name evidence="2" type="ORF">AAFF_G00415600</name>
</gene>
<comment type="caution">
    <text evidence="2">The sequence shown here is derived from an EMBL/GenBank/DDBJ whole genome shotgun (WGS) entry which is preliminary data.</text>
</comment>
<feature type="region of interest" description="Disordered" evidence="1">
    <location>
        <begin position="33"/>
        <end position="81"/>
    </location>
</feature>
<evidence type="ECO:0000313" key="3">
    <source>
        <dbReference type="Proteomes" id="UP001221898"/>
    </source>
</evidence>